<dbReference type="EMBL" id="FNBN01000002">
    <property type="protein sequence ID" value="SDF51922.1"/>
    <property type="molecule type" value="Genomic_DNA"/>
</dbReference>
<dbReference type="SUPFAM" id="SSF53448">
    <property type="entry name" value="Nucleotide-diphospho-sugar transferases"/>
    <property type="match status" value="1"/>
</dbReference>
<dbReference type="InterPro" id="IPR029044">
    <property type="entry name" value="Nucleotide-diphossugar_trans"/>
</dbReference>
<keyword evidence="3 11" id="KW-0808">Transferase</keyword>
<feature type="transmembrane region" description="Helical" evidence="10">
    <location>
        <begin position="44"/>
        <end position="62"/>
    </location>
</feature>
<comment type="subcellular location">
    <subcellularLocation>
        <location evidence="9">Endomembrane system</location>
        <topology evidence="9">Single-pass membrane protein</topology>
    </subcellularLocation>
    <subcellularLocation>
        <location evidence="1">Golgi apparatus membrane</location>
    </subcellularLocation>
    <subcellularLocation>
        <location evidence="2">Membrane</location>
        <topology evidence="2">Single-pass type II membrane protein</topology>
    </subcellularLocation>
</comment>
<evidence type="ECO:0000256" key="1">
    <source>
        <dbReference type="ARBA" id="ARBA00004394"/>
    </source>
</evidence>
<dbReference type="GO" id="GO:0000026">
    <property type="term" value="F:alpha-1,2-mannosyltransferase activity"/>
    <property type="evidence" value="ECO:0007669"/>
    <property type="project" value="TreeGrafter"/>
</dbReference>
<dbReference type="Gene3D" id="3.90.550.10">
    <property type="entry name" value="Spore Coat Polysaccharide Biosynthesis Protein SpsA, Chain A"/>
    <property type="match status" value="1"/>
</dbReference>
<dbReference type="InterPro" id="IPR022751">
    <property type="entry name" value="Alpha_mannosyltransferase"/>
</dbReference>
<keyword evidence="11" id="KW-0328">Glycosyltransferase</keyword>
<evidence type="ECO:0000313" key="12">
    <source>
        <dbReference type="Proteomes" id="UP000199045"/>
    </source>
</evidence>
<keyword evidence="7" id="KW-0333">Golgi apparatus</keyword>
<evidence type="ECO:0000256" key="10">
    <source>
        <dbReference type="SAM" id="Phobius"/>
    </source>
</evidence>
<dbReference type="GO" id="GO:0046354">
    <property type="term" value="P:mannan biosynthetic process"/>
    <property type="evidence" value="ECO:0007669"/>
    <property type="project" value="TreeGrafter"/>
</dbReference>
<dbReference type="PANTHER" id="PTHR31646">
    <property type="entry name" value="ALPHA-1,2-MANNOSYLTRANSFERASE MNN2"/>
    <property type="match status" value="1"/>
</dbReference>
<evidence type="ECO:0000256" key="8">
    <source>
        <dbReference type="ARBA" id="ARBA00023136"/>
    </source>
</evidence>
<accession>A0A1G7LQX7</accession>
<reference evidence="11 12" key="1">
    <citation type="submission" date="2016-10" db="EMBL/GenBank/DDBJ databases">
        <authorList>
            <person name="de Groot N.N."/>
        </authorList>
    </citation>
    <scope>NUCLEOTIDE SEQUENCE [LARGE SCALE GENOMIC DNA]</scope>
    <source>
        <strain evidence="11 12">DSM 527</strain>
    </source>
</reference>
<dbReference type="PANTHER" id="PTHR31646:SF1">
    <property type="entry name" value="ALPHA-1,2-MANNOSYLTRANSFERASE MNN2"/>
    <property type="match status" value="1"/>
</dbReference>
<dbReference type="RefSeq" id="WP_089830295.1">
    <property type="nucleotide sequence ID" value="NZ_FNBN01000002.1"/>
</dbReference>
<keyword evidence="5" id="KW-0735">Signal-anchor</keyword>
<evidence type="ECO:0000256" key="5">
    <source>
        <dbReference type="ARBA" id="ARBA00022968"/>
    </source>
</evidence>
<evidence type="ECO:0000256" key="3">
    <source>
        <dbReference type="ARBA" id="ARBA00022679"/>
    </source>
</evidence>
<dbReference type="STRING" id="104663.SAMN04488121_102157"/>
<sequence length="371" mass="43485">MSRFERNGYRTIEYTISKPVIGKLKSAWQDHPISAYPDTFSGRGIVMCAGGLSYFTCAWIAIRKLRALGCQLPIELWHAGNELSPDIIQELEQYNVTCRDFFDYDNIGLKGCMLKPLSIVRSSFKEVFFLDADNICVSDPTFLFETAAYKEYGAIFWPDFWKTAKDNPIWKIIGIPYEDTFEQESGQMVIDKERCWQPLNLSLYFNRLTDIYYRLLMGDKDTFRFAWRAFHQPFYMVQTPVATCGYMNGHQFMGNTMVQHDLEGKILFLHRNLVKWDITLPREICWEKIKSFGKDAGEQIRIFTTPSNTHNFMDFEGAYMETDFREQLGDLEHDCLAMLQELRDAPFYKKFLLYTHLARNRFMGNIAFQLT</sequence>
<evidence type="ECO:0000256" key="2">
    <source>
        <dbReference type="ARBA" id="ARBA00004606"/>
    </source>
</evidence>
<evidence type="ECO:0000256" key="6">
    <source>
        <dbReference type="ARBA" id="ARBA00022989"/>
    </source>
</evidence>
<dbReference type="Proteomes" id="UP000199045">
    <property type="component" value="Unassembled WGS sequence"/>
</dbReference>
<dbReference type="GO" id="GO:0012505">
    <property type="term" value="C:endomembrane system"/>
    <property type="evidence" value="ECO:0007669"/>
    <property type="project" value="UniProtKB-SubCell"/>
</dbReference>
<keyword evidence="8 10" id="KW-0472">Membrane</keyword>
<dbReference type="OrthoDB" id="650311at2"/>
<keyword evidence="4 10" id="KW-0812">Transmembrane</keyword>
<keyword evidence="6 10" id="KW-1133">Transmembrane helix</keyword>
<evidence type="ECO:0000256" key="9">
    <source>
        <dbReference type="ARBA" id="ARBA00037847"/>
    </source>
</evidence>
<protein>
    <submittedName>
        <fullName evidence="11">Alpha 1,2-mannosyltransferase</fullName>
    </submittedName>
</protein>
<evidence type="ECO:0000313" key="11">
    <source>
        <dbReference type="EMBL" id="SDF51922.1"/>
    </source>
</evidence>
<organism evidence="11 12">
    <name type="scientific">Chitinophaga filiformis</name>
    <name type="common">Myxococcus filiformis</name>
    <name type="synonym">Flexibacter filiformis</name>
    <dbReference type="NCBI Taxonomy" id="104663"/>
    <lineage>
        <taxon>Bacteria</taxon>
        <taxon>Pseudomonadati</taxon>
        <taxon>Bacteroidota</taxon>
        <taxon>Chitinophagia</taxon>
        <taxon>Chitinophagales</taxon>
        <taxon>Chitinophagaceae</taxon>
        <taxon>Chitinophaga</taxon>
    </lineage>
</organism>
<gene>
    <name evidence="11" type="ORF">SAMN04488121_102157</name>
</gene>
<name>A0A1G7LQX7_CHIFI</name>
<proteinExistence type="predicted"/>
<dbReference type="Pfam" id="PF11051">
    <property type="entry name" value="Mannosyl_trans3"/>
    <property type="match status" value="2"/>
</dbReference>
<dbReference type="GO" id="GO:0016020">
    <property type="term" value="C:membrane"/>
    <property type="evidence" value="ECO:0007669"/>
    <property type="project" value="UniProtKB-SubCell"/>
</dbReference>
<dbReference type="AlphaFoldDB" id="A0A1G7LQX7"/>
<evidence type="ECO:0000256" key="7">
    <source>
        <dbReference type="ARBA" id="ARBA00023034"/>
    </source>
</evidence>
<evidence type="ECO:0000256" key="4">
    <source>
        <dbReference type="ARBA" id="ARBA00022692"/>
    </source>
</evidence>